<name>A0ACC2JV22_9PEZI</name>
<dbReference type="Proteomes" id="UP001153332">
    <property type="component" value="Unassembled WGS sequence"/>
</dbReference>
<reference evidence="1" key="1">
    <citation type="submission" date="2022-12" db="EMBL/GenBank/DDBJ databases">
        <title>Genome Sequence of Lasiodiplodia mahajangana.</title>
        <authorList>
            <person name="Buettner E."/>
        </authorList>
    </citation>
    <scope>NUCLEOTIDE SEQUENCE</scope>
    <source>
        <strain evidence="1">VT137</strain>
    </source>
</reference>
<evidence type="ECO:0000313" key="1">
    <source>
        <dbReference type="EMBL" id="KAJ8131112.1"/>
    </source>
</evidence>
<sequence length="224" mass="24645">MYDWPECRADIDEQWVALRDRLRAAGVDAPDRLVRRNADMPSVPGGIRCWGPMELGLAPHVKIVGQQDYSAVQGGKGELYSSAIVVPRPVADYVPAPCDGKPNLPLERLRGKRFVYNSPDSMSGILGLERDLASLNEHLRIFSKRLESGGHRHSIIAVAEGKADVAAIDCFTWDLAKRFESTVGALTVVGWTGRRQGLPFIASRHIPLEIVELLVLELKNSAPT</sequence>
<organism evidence="1 2">
    <name type="scientific">Lasiodiplodia mahajangana</name>
    <dbReference type="NCBI Taxonomy" id="1108764"/>
    <lineage>
        <taxon>Eukaryota</taxon>
        <taxon>Fungi</taxon>
        <taxon>Dikarya</taxon>
        <taxon>Ascomycota</taxon>
        <taxon>Pezizomycotina</taxon>
        <taxon>Dothideomycetes</taxon>
        <taxon>Dothideomycetes incertae sedis</taxon>
        <taxon>Botryosphaeriales</taxon>
        <taxon>Botryosphaeriaceae</taxon>
        <taxon>Lasiodiplodia</taxon>
    </lineage>
</organism>
<evidence type="ECO:0000313" key="2">
    <source>
        <dbReference type="Proteomes" id="UP001153332"/>
    </source>
</evidence>
<keyword evidence="2" id="KW-1185">Reference proteome</keyword>
<accession>A0ACC2JV22</accession>
<gene>
    <name evidence="1" type="ORF">O1611_g2514</name>
</gene>
<dbReference type="EMBL" id="JAPUUL010000356">
    <property type="protein sequence ID" value="KAJ8131112.1"/>
    <property type="molecule type" value="Genomic_DNA"/>
</dbReference>
<proteinExistence type="predicted"/>
<protein>
    <submittedName>
        <fullName evidence="1">Uncharacterized protein</fullName>
    </submittedName>
</protein>
<comment type="caution">
    <text evidence="1">The sequence shown here is derived from an EMBL/GenBank/DDBJ whole genome shotgun (WGS) entry which is preliminary data.</text>
</comment>